<keyword evidence="17" id="KW-1185">Reference proteome</keyword>
<evidence type="ECO:0000256" key="1">
    <source>
        <dbReference type="ARBA" id="ARBA00005545"/>
    </source>
</evidence>
<evidence type="ECO:0000256" key="3">
    <source>
        <dbReference type="ARBA" id="ARBA00022499"/>
    </source>
</evidence>
<feature type="domain" description="MH2" evidence="15">
    <location>
        <begin position="70"/>
        <end position="272"/>
    </location>
</feature>
<keyword evidence="13" id="KW-0175">Coiled coil</keyword>
<evidence type="ECO:0000256" key="9">
    <source>
        <dbReference type="ARBA" id="ARBA00023125"/>
    </source>
</evidence>
<comment type="similarity">
    <text evidence="1 12">Belongs to the dwarfin/SMAD family.</text>
</comment>
<feature type="domain" description="MH1" evidence="14">
    <location>
        <begin position="18"/>
        <end position="142"/>
    </location>
</feature>
<dbReference type="InterPro" id="IPR036578">
    <property type="entry name" value="SMAD_MH1_sf"/>
</dbReference>
<reference evidence="16 17" key="1">
    <citation type="submission" date="2021-06" db="EMBL/GenBank/DDBJ databases">
        <authorList>
            <person name="Palmer J.M."/>
        </authorList>
    </citation>
    <scope>NUCLEOTIDE SEQUENCE [LARGE SCALE GENOMIC DNA]</scope>
    <source>
        <strain evidence="16 17">GA_2019</strain>
        <tissue evidence="16">Muscle</tissue>
    </source>
</reference>
<keyword evidence="6" id="KW-0832">Ubl conjugation</keyword>
<organism evidence="16 17">
    <name type="scientific">Goodea atripinnis</name>
    <dbReference type="NCBI Taxonomy" id="208336"/>
    <lineage>
        <taxon>Eukaryota</taxon>
        <taxon>Metazoa</taxon>
        <taxon>Chordata</taxon>
        <taxon>Craniata</taxon>
        <taxon>Vertebrata</taxon>
        <taxon>Euteleostomi</taxon>
        <taxon>Actinopterygii</taxon>
        <taxon>Neopterygii</taxon>
        <taxon>Teleostei</taxon>
        <taxon>Neoteleostei</taxon>
        <taxon>Acanthomorphata</taxon>
        <taxon>Ovalentaria</taxon>
        <taxon>Atherinomorphae</taxon>
        <taxon>Cyprinodontiformes</taxon>
        <taxon>Goodeidae</taxon>
        <taxon>Goodea</taxon>
    </lineage>
</organism>
<dbReference type="InterPro" id="IPR008984">
    <property type="entry name" value="SMAD_FHA_dom_sf"/>
</dbReference>
<evidence type="ECO:0000256" key="12">
    <source>
        <dbReference type="RuleBase" id="RU361195"/>
    </source>
</evidence>
<keyword evidence="2 12" id="KW-0963">Cytoplasm</keyword>
<evidence type="ECO:0000256" key="8">
    <source>
        <dbReference type="ARBA" id="ARBA00023015"/>
    </source>
</evidence>
<dbReference type="PROSITE" id="PS51076">
    <property type="entry name" value="MH2"/>
    <property type="match status" value="1"/>
</dbReference>
<dbReference type="InterPro" id="IPR017855">
    <property type="entry name" value="SMAD-like_dom_sf"/>
</dbReference>
<protein>
    <recommendedName>
        <fullName evidence="12">Mothers against decapentaplegic homolog</fullName>
        <shortName evidence="12">MAD homolog</shortName>
        <shortName evidence="12">Mothers against DPP homolog</shortName>
    </recommendedName>
    <alternativeName>
        <fullName evidence="12">SMAD family member</fullName>
    </alternativeName>
</protein>
<keyword evidence="10 12" id="KW-0804">Transcription</keyword>
<dbReference type="Gene3D" id="3.90.520.10">
    <property type="entry name" value="SMAD MH1 domain"/>
    <property type="match status" value="1"/>
</dbReference>
<dbReference type="InterPro" id="IPR001132">
    <property type="entry name" value="SMAD_dom_Dwarfin-type"/>
</dbReference>
<dbReference type="PANTHER" id="PTHR13703:SF63">
    <property type="entry name" value="MOTHERS AGAINST DECAPENTAPLEGIC HOMOLOG 4"/>
    <property type="match status" value="1"/>
</dbReference>
<evidence type="ECO:0000256" key="4">
    <source>
        <dbReference type="ARBA" id="ARBA00022723"/>
    </source>
</evidence>
<dbReference type="SMART" id="SM00524">
    <property type="entry name" value="DWB"/>
    <property type="match status" value="1"/>
</dbReference>
<evidence type="ECO:0000259" key="15">
    <source>
        <dbReference type="PROSITE" id="PS51076"/>
    </source>
</evidence>
<accession>A0ABV0NH36</accession>
<dbReference type="EMBL" id="JAHRIO010040101">
    <property type="protein sequence ID" value="MEQ2170716.1"/>
    <property type="molecule type" value="Genomic_DNA"/>
</dbReference>
<evidence type="ECO:0000256" key="7">
    <source>
        <dbReference type="ARBA" id="ARBA00022990"/>
    </source>
</evidence>
<dbReference type="SUPFAM" id="SSF56366">
    <property type="entry name" value="SMAD MH1 domain"/>
    <property type="match status" value="1"/>
</dbReference>
<keyword evidence="3" id="KW-1017">Isopeptide bond</keyword>
<dbReference type="Gene3D" id="2.60.200.10">
    <property type="match status" value="1"/>
</dbReference>
<name>A0ABV0NH36_9TELE</name>
<evidence type="ECO:0000256" key="13">
    <source>
        <dbReference type="SAM" id="Coils"/>
    </source>
</evidence>
<keyword evidence="9" id="KW-0238">DNA-binding</keyword>
<dbReference type="SUPFAM" id="SSF49879">
    <property type="entry name" value="SMAD/FHA domain"/>
    <property type="match status" value="1"/>
</dbReference>
<evidence type="ECO:0000256" key="2">
    <source>
        <dbReference type="ARBA" id="ARBA00022490"/>
    </source>
</evidence>
<comment type="subcellular location">
    <subcellularLocation>
        <location evidence="12">Cytoplasm</location>
    </subcellularLocation>
    <subcellularLocation>
        <location evidence="12">Nucleus</location>
    </subcellularLocation>
</comment>
<proteinExistence type="inferred from homology"/>
<evidence type="ECO:0000256" key="10">
    <source>
        <dbReference type="ARBA" id="ARBA00023163"/>
    </source>
</evidence>
<comment type="caution">
    <text evidence="16">The sequence shown here is derived from an EMBL/GenBank/DDBJ whole genome shotgun (WGS) entry which is preliminary data.</text>
</comment>
<dbReference type="InterPro" id="IPR013790">
    <property type="entry name" value="Dwarfin"/>
</dbReference>
<keyword evidence="8 12" id="KW-0805">Transcription regulation</keyword>
<keyword evidence="7" id="KW-0007">Acetylation</keyword>
<evidence type="ECO:0000256" key="11">
    <source>
        <dbReference type="ARBA" id="ARBA00023242"/>
    </source>
</evidence>
<dbReference type="PROSITE" id="PS51075">
    <property type="entry name" value="MH1"/>
    <property type="match status" value="1"/>
</dbReference>
<dbReference type="PANTHER" id="PTHR13703">
    <property type="entry name" value="SMAD"/>
    <property type="match status" value="1"/>
</dbReference>
<dbReference type="Proteomes" id="UP001476798">
    <property type="component" value="Unassembled WGS sequence"/>
</dbReference>
<dbReference type="CDD" id="cd10492">
    <property type="entry name" value="MH1_SMAD_4"/>
    <property type="match status" value="1"/>
</dbReference>
<evidence type="ECO:0000313" key="16">
    <source>
        <dbReference type="EMBL" id="MEQ2170716.1"/>
    </source>
</evidence>
<evidence type="ECO:0000256" key="5">
    <source>
        <dbReference type="ARBA" id="ARBA00022833"/>
    </source>
</evidence>
<evidence type="ECO:0000256" key="6">
    <source>
        <dbReference type="ARBA" id="ARBA00022843"/>
    </source>
</evidence>
<keyword evidence="5" id="KW-0862">Zinc</keyword>
<dbReference type="SMART" id="SM00523">
    <property type="entry name" value="DWA"/>
    <property type="match status" value="1"/>
</dbReference>
<keyword evidence="4" id="KW-0479">Metal-binding</keyword>
<keyword evidence="11 12" id="KW-0539">Nucleus</keyword>
<feature type="coiled-coil region" evidence="13">
    <location>
        <begin position="33"/>
        <end position="64"/>
    </location>
</feature>
<dbReference type="Pfam" id="PF03166">
    <property type="entry name" value="MH2"/>
    <property type="match status" value="1"/>
</dbReference>
<evidence type="ECO:0000259" key="14">
    <source>
        <dbReference type="PROSITE" id="PS51075"/>
    </source>
</evidence>
<evidence type="ECO:0000313" key="17">
    <source>
        <dbReference type="Proteomes" id="UP001476798"/>
    </source>
</evidence>
<dbReference type="Pfam" id="PF03165">
    <property type="entry name" value="MH1"/>
    <property type="match status" value="1"/>
</dbReference>
<sequence>MKRAAPQRHACHVSVGACIVHSLMCHRQGGESESFAKRAIESLVKKLKEKKDELDSLITAITTNGAHPSKCVTIQRTLDGRLQVAGRKGFPHVVYARLWRWPDLHKNELKHVKYCQYAFDLKCDSVCVNPYHYERVVSPGIGPVTNEIAFQPPISNHPVFVQSYYLDREAGRAPGDAVHKIYPSAYIKVRQEHILLLQGFLQSLSAAAGIGVDDLRRLCILRMSFVKGWGPDYPRQSIKETPCWIEIHLHRALQLLDEVLHTMPIADPQPLD</sequence>
<dbReference type="InterPro" id="IPR013019">
    <property type="entry name" value="MAD_homology_MH1"/>
</dbReference>
<dbReference type="InterPro" id="IPR003619">
    <property type="entry name" value="MAD_homology1_Dwarfin-type"/>
</dbReference>
<gene>
    <name evidence="16" type="ORF">GOODEAATRI_003205</name>
</gene>